<comment type="caution">
    <text evidence="1">The sequence shown here is derived from an EMBL/GenBank/DDBJ whole genome shotgun (WGS) entry which is preliminary data.</text>
</comment>
<reference evidence="2" key="1">
    <citation type="journal article" date="2024" name="IScience">
        <title>Strigolactones Initiate the Formation of Haustorium-like Structures in Castilleja.</title>
        <authorList>
            <person name="Buerger M."/>
            <person name="Peterson D."/>
            <person name="Chory J."/>
        </authorList>
    </citation>
    <scope>NUCLEOTIDE SEQUENCE [LARGE SCALE GENOMIC DNA]</scope>
</reference>
<dbReference type="EMBL" id="JAVIJP010000100">
    <property type="protein sequence ID" value="KAL3615043.1"/>
    <property type="molecule type" value="Genomic_DNA"/>
</dbReference>
<dbReference type="AlphaFoldDB" id="A0ABD3BCD3"/>
<name>A0ABD3BCD3_9LAMI</name>
<accession>A0ABD3BCD3</accession>
<sequence>MVTASPSDWKSAAVIGGGGAMAVADLDWERWRSNRSSDCSRDVEINVCRQKGSRASLSDFLNRNLHMSHVLPTSVQGLFVKLDMIYNWVEQIYGCKFFCGLLAPKITRITCIVLLHYTYAVLRDDVVKSVDDYSINELHFSSPMGAEQSERGADRDSVKKEGRHIYIFSFFQQMFRVDGEISHSATDMVVMGLSLNGVTEVVGVAWRFGGGQMVSNYEIYFGSRWFTALAEVDGG</sequence>
<keyword evidence="2" id="KW-1185">Reference proteome</keyword>
<evidence type="ECO:0000313" key="1">
    <source>
        <dbReference type="EMBL" id="KAL3615043.1"/>
    </source>
</evidence>
<evidence type="ECO:0000313" key="2">
    <source>
        <dbReference type="Proteomes" id="UP001632038"/>
    </source>
</evidence>
<protein>
    <submittedName>
        <fullName evidence="1">Uncharacterized protein</fullName>
    </submittedName>
</protein>
<proteinExistence type="predicted"/>
<gene>
    <name evidence="1" type="ORF">CASFOL_040704</name>
</gene>
<organism evidence="1 2">
    <name type="scientific">Castilleja foliolosa</name>
    <dbReference type="NCBI Taxonomy" id="1961234"/>
    <lineage>
        <taxon>Eukaryota</taxon>
        <taxon>Viridiplantae</taxon>
        <taxon>Streptophyta</taxon>
        <taxon>Embryophyta</taxon>
        <taxon>Tracheophyta</taxon>
        <taxon>Spermatophyta</taxon>
        <taxon>Magnoliopsida</taxon>
        <taxon>eudicotyledons</taxon>
        <taxon>Gunneridae</taxon>
        <taxon>Pentapetalae</taxon>
        <taxon>asterids</taxon>
        <taxon>lamiids</taxon>
        <taxon>Lamiales</taxon>
        <taxon>Orobanchaceae</taxon>
        <taxon>Pedicularideae</taxon>
        <taxon>Castillejinae</taxon>
        <taxon>Castilleja</taxon>
    </lineage>
</organism>
<dbReference type="Proteomes" id="UP001632038">
    <property type="component" value="Unassembled WGS sequence"/>
</dbReference>